<name>J3M7R3_ORYBR</name>
<dbReference type="Gramene" id="OB05G26370.1">
    <property type="protein sequence ID" value="OB05G26370.1"/>
    <property type="gene ID" value="OB05G26370"/>
</dbReference>
<evidence type="ECO:0000313" key="2">
    <source>
        <dbReference type="Proteomes" id="UP000006038"/>
    </source>
</evidence>
<reference evidence="1" key="2">
    <citation type="submission" date="2013-04" db="UniProtKB">
        <authorList>
            <consortium name="EnsemblPlants"/>
        </authorList>
    </citation>
    <scope>IDENTIFICATION</scope>
</reference>
<organism evidence="1">
    <name type="scientific">Oryza brachyantha</name>
    <name type="common">malo sina</name>
    <dbReference type="NCBI Taxonomy" id="4533"/>
    <lineage>
        <taxon>Eukaryota</taxon>
        <taxon>Viridiplantae</taxon>
        <taxon>Streptophyta</taxon>
        <taxon>Embryophyta</taxon>
        <taxon>Tracheophyta</taxon>
        <taxon>Spermatophyta</taxon>
        <taxon>Magnoliopsida</taxon>
        <taxon>Liliopsida</taxon>
        <taxon>Poales</taxon>
        <taxon>Poaceae</taxon>
        <taxon>BOP clade</taxon>
        <taxon>Oryzoideae</taxon>
        <taxon>Oryzeae</taxon>
        <taxon>Oryzinae</taxon>
        <taxon>Oryza</taxon>
    </lineage>
</organism>
<proteinExistence type="predicted"/>
<dbReference type="AlphaFoldDB" id="J3M7R3"/>
<dbReference type="HOGENOM" id="CLU_2801577_0_0_1"/>
<protein>
    <submittedName>
        <fullName evidence="1">Uncharacterized protein</fullName>
    </submittedName>
</protein>
<reference evidence="1" key="1">
    <citation type="journal article" date="2013" name="Nat. Commun.">
        <title>Whole-genome sequencing of Oryza brachyantha reveals mechanisms underlying Oryza genome evolution.</title>
        <authorList>
            <person name="Chen J."/>
            <person name="Huang Q."/>
            <person name="Gao D."/>
            <person name="Wang J."/>
            <person name="Lang Y."/>
            <person name="Liu T."/>
            <person name="Li B."/>
            <person name="Bai Z."/>
            <person name="Luis Goicoechea J."/>
            <person name="Liang C."/>
            <person name="Chen C."/>
            <person name="Zhang W."/>
            <person name="Sun S."/>
            <person name="Liao Y."/>
            <person name="Zhang X."/>
            <person name="Yang L."/>
            <person name="Song C."/>
            <person name="Wang M."/>
            <person name="Shi J."/>
            <person name="Liu G."/>
            <person name="Liu J."/>
            <person name="Zhou H."/>
            <person name="Zhou W."/>
            <person name="Yu Q."/>
            <person name="An N."/>
            <person name="Chen Y."/>
            <person name="Cai Q."/>
            <person name="Wang B."/>
            <person name="Liu B."/>
            <person name="Min J."/>
            <person name="Huang Y."/>
            <person name="Wu H."/>
            <person name="Li Z."/>
            <person name="Zhang Y."/>
            <person name="Yin Y."/>
            <person name="Song W."/>
            <person name="Jiang J."/>
            <person name="Jackson S.A."/>
            <person name="Wing R.A."/>
            <person name="Wang J."/>
            <person name="Chen M."/>
        </authorList>
    </citation>
    <scope>NUCLEOTIDE SEQUENCE [LARGE SCALE GENOMIC DNA]</scope>
    <source>
        <strain evidence="1">cv. IRGC 101232</strain>
    </source>
</reference>
<keyword evidence="2" id="KW-1185">Reference proteome</keyword>
<evidence type="ECO:0000313" key="1">
    <source>
        <dbReference type="EnsemblPlants" id="OB05G26370.1"/>
    </source>
</evidence>
<sequence length="68" mass="7575">VVTSEQRQVPNSYSITFSSGIPHLFWYTYKNKGVALWGNEGIPLDKLIVLCPGVLMPPSHDLTKNQTS</sequence>
<dbReference type="EnsemblPlants" id="OB05G26370.1">
    <property type="protein sequence ID" value="OB05G26370.1"/>
    <property type="gene ID" value="OB05G26370"/>
</dbReference>
<accession>J3M7R3</accession>
<dbReference type="Proteomes" id="UP000006038">
    <property type="component" value="Chromosome 5"/>
</dbReference>